<keyword evidence="5" id="KW-0520">NAD</keyword>
<feature type="binding site" evidence="5">
    <location>
        <position position="267"/>
    </location>
    <ligand>
        <name>NAD(+)</name>
        <dbReference type="ChEBI" id="CHEBI:57540"/>
    </ligand>
</feature>
<dbReference type="InterPro" id="IPR016156">
    <property type="entry name" value="FAD/NAD-linked_Rdtase_dimer_sf"/>
</dbReference>
<dbReference type="NCBIfam" id="NF004939">
    <property type="entry name" value="PRK06292.1-1"/>
    <property type="match status" value="1"/>
</dbReference>
<dbReference type="EMBL" id="QWGA01000003">
    <property type="protein sequence ID" value="RIJ32276.1"/>
    <property type="molecule type" value="Genomic_DNA"/>
</dbReference>
<dbReference type="PANTHER" id="PTHR43014">
    <property type="entry name" value="MERCURIC REDUCTASE"/>
    <property type="match status" value="1"/>
</dbReference>
<protein>
    <submittedName>
        <fullName evidence="9">Dihydrolipoyl dehydrogenase</fullName>
        <ecNumber evidence="9">1.8.1.4</ecNumber>
    </submittedName>
</protein>
<comment type="caution">
    <text evidence="9">The sequence shown here is derived from an EMBL/GenBank/DDBJ whole genome shotgun (WGS) entry which is preliminary data.</text>
</comment>
<dbReference type="Gene3D" id="3.30.390.30">
    <property type="match status" value="1"/>
</dbReference>
<evidence type="ECO:0000259" key="7">
    <source>
        <dbReference type="Pfam" id="PF02852"/>
    </source>
</evidence>
<dbReference type="InterPro" id="IPR001100">
    <property type="entry name" value="Pyr_nuc-diS_OxRdtase"/>
</dbReference>
<keyword evidence="10" id="KW-1185">Reference proteome</keyword>
<dbReference type="PIRSF" id="PIRSF000350">
    <property type="entry name" value="Mercury_reductase_MerA"/>
    <property type="match status" value="1"/>
</dbReference>
<dbReference type="Proteomes" id="UP000265845">
    <property type="component" value="Unassembled WGS sequence"/>
</dbReference>
<feature type="binding site" evidence="5">
    <location>
        <position position="52"/>
    </location>
    <ligand>
        <name>FAD</name>
        <dbReference type="ChEBI" id="CHEBI:57692"/>
    </ligand>
</feature>
<dbReference type="PANTHER" id="PTHR43014:SF4">
    <property type="entry name" value="PYRIDINE NUCLEOTIDE-DISULFIDE OXIDOREDUCTASE RCLA-RELATED"/>
    <property type="match status" value="1"/>
</dbReference>
<dbReference type="InterPro" id="IPR004099">
    <property type="entry name" value="Pyr_nucl-diS_OxRdtase_dimer"/>
</dbReference>
<evidence type="ECO:0000259" key="8">
    <source>
        <dbReference type="Pfam" id="PF07992"/>
    </source>
</evidence>
<evidence type="ECO:0000256" key="3">
    <source>
        <dbReference type="ARBA" id="ARBA00022827"/>
    </source>
</evidence>
<dbReference type="SUPFAM" id="SSF55424">
    <property type="entry name" value="FAD/NAD-linked reductases, dimerisation (C-terminal) domain"/>
    <property type="match status" value="1"/>
</dbReference>
<dbReference type="GO" id="GO:0050660">
    <property type="term" value="F:flavin adenine dinucleotide binding"/>
    <property type="evidence" value="ECO:0007669"/>
    <property type="project" value="TreeGrafter"/>
</dbReference>
<keyword evidence="5" id="KW-0547">Nucleotide-binding</keyword>
<evidence type="ECO:0000256" key="1">
    <source>
        <dbReference type="ARBA" id="ARBA00007532"/>
    </source>
</evidence>
<gene>
    <name evidence="9" type="ORF">D1222_07160</name>
</gene>
<evidence type="ECO:0000256" key="6">
    <source>
        <dbReference type="PIRSR" id="PIRSR000350-4"/>
    </source>
</evidence>
<evidence type="ECO:0000313" key="10">
    <source>
        <dbReference type="Proteomes" id="UP000265845"/>
    </source>
</evidence>
<feature type="binding site" evidence="5">
    <location>
        <position position="309"/>
    </location>
    <ligand>
        <name>FAD</name>
        <dbReference type="ChEBI" id="CHEBI:57692"/>
    </ligand>
</feature>
<evidence type="ECO:0000256" key="4">
    <source>
        <dbReference type="PIRSR" id="PIRSR000350-2"/>
    </source>
</evidence>
<dbReference type="InterPro" id="IPR036188">
    <property type="entry name" value="FAD/NAD-bd_sf"/>
</dbReference>
<evidence type="ECO:0000313" key="9">
    <source>
        <dbReference type="EMBL" id="RIJ32276.1"/>
    </source>
</evidence>
<evidence type="ECO:0000256" key="2">
    <source>
        <dbReference type="ARBA" id="ARBA00022630"/>
    </source>
</evidence>
<dbReference type="PRINTS" id="PR00411">
    <property type="entry name" value="PNDRDTASEI"/>
</dbReference>
<feature type="domain" description="FAD/NAD(P)-binding" evidence="8">
    <location>
        <begin position="7"/>
        <end position="324"/>
    </location>
</feature>
<keyword evidence="2" id="KW-0285">Flavoprotein</keyword>
<dbReference type="Pfam" id="PF02852">
    <property type="entry name" value="Pyr_redox_dim"/>
    <property type="match status" value="1"/>
</dbReference>
<accession>A0A399RKS5</accession>
<feature type="domain" description="Pyridine nucleotide-disulphide oxidoreductase dimerisation" evidence="7">
    <location>
        <begin position="348"/>
        <end position="447"/>
    </location>
</feature>
<dbReference type="GO" id="GO:0004148">
    <property type="term" value="F:dihydrolipoyl dehydrogenase (NADH) activity"/>
    <property type="evidence" value="ECO:0007669"/>
    <property type="project" value="UniProtKB-EC"/>
</dbReference>
<dbReference type="Gene3D" id="3.50.50.60">
    <property type="entry name" value="FAD/NAD(P)-binding domain"/>
    <property type="match status" value="2"/>
</dbReference>
<dbReference type="InterPro" id="IPR023753">
    <property type="entry name" value="FAD/NAD-binding_dom"/>
</dbReference>
<feature type="active site" description="Proton acceptor" evidence="4">
    <location>
        <position position="437"/>
    </location>
</feature>
<evidence type="ECO:0000256" key="5">
    <source>
        <dbReference type="PIRSR" id="PIRSR000350-3"/>
    </source>
</evidence>
<keyword evidence="9" id="KW-0560">Oxidoreductase</keyword>
<dbReference type="Pfam" id="PF07992">
    <property type="entry name" value="Pyr_redox_2"/>
    <property type="match status" value="1"/>
</dbReference>
<dbReference type="PRINTS" id="PR00368">
    <property type="entry name" value="FADPNR"/>
</dbReference>
<proteinExistence type="inferred from homology"/>
<comment type="similarity">
    <text evidence="1">Belongs to the class-I pyridine nucleotide-disulfide oxidoreductase family.</text>
</comment>
<sequence length="475" mass="49701">MADFNVDVAIIGAGTAGLAAERKARAAGARTLLIDPHFSGTTCASVGCMPSKLLIAAGNAAHHVRAAGKFGIEVGAPRVDGPKVMARVQRLRDDFVSGVKKQIADLPDGVTVKASARFASPTELALDDGRMVAAKAIVIAVGSSPVIPPPFEDLGDTLITNETLFDLEDLPASVGVIGAGPLGLELAQALARLGVRVEVFDKSAQLAGLEAGEPETSLREALKDELGFHLNVEPEARRNGDGGVTVSWSENGETKEADFDRLMVATGRAPELDGLDLEKSGLELNENGGPVFDAATLQCGQSPVFIVGDANGDRPILHEASKEGTIAGANAASFPDVQSFERSTRLQVMFTEPNMAKVGAEPDEDTVVGKVDFADQGRARAMGVNQGVCEVYAKAHCGALTGATLVGPDAEHLAHLICWEIENGSKASDLLNKPFYHPTLEEGLKTALKQICKDIGLPKPDSRDDAELPGDFGSD</sequence>
<organism evidence="9 10">
    <name type="scientific">Henriciella algicola</name>
    <dbReference type="NCBI Taxonomy" id="1608422"/>
    <lineage>
        <taxon>Bacteria</taxon>
        <taxon>Pseudomonadati</taxon>
        <taxon>Pseudomonadota</taxon>
        <taxon>Alphaproteobacteria</taxon>
        <taxon>Hyphomonadales</taxon>
        <taxon>Hyphomonadaceae</taxon>
        <taxon>Henriciella</taxon>
    </lineage>
</organism>
<dbReference type="OrthoDB" id="9776382at2"/>
<dbReference type="SUPFAM" id="SSF51905">
    <property type="entry name" value="FAD/NAD(P)-binding domain"/>
    <property type="match status" value="1"/>
</dbReference>
<name>A0A399RKS5_9PROT</name>
<dbReference type="AlphaFoldDB" id="A0A399RKS5"/>
<feature type="disulfide bond" description="Redox-active" evidence="6">
    <location>
        <begin position="43"/>
        <end position="48"/>
    </location>
</feature>
<dbReference type="GO" id="GO:0003955">
    <property type="term" value="F:NAD(P)H dehydrogenase (quinone) activity"/>
    <property type="evidence" value="ECO:0007669"/>
    <property type="project" value="TreeGrafter"/>
</dbReference>
<reference evidence="9 10" key="1">
    <citation type="submission" date="2018-08" db="EMBL/GenBank/DDBJ databases">
        <title>Henriciella mobilis sp. nov., isolated from seawater.</title>
        <authorList>
            <person name="Cheng H."/>
            <person name="Wu Y.-H."/>
            <person name="Xu X.-W."/>
            <person name="Guo L.-L."/>
        </authorList>
    </citation>
    <scope>NUCLEOTIDE SEQUENCE [LARGE SCALE GENOMIC DNA]</scope>
    <source>
        <strain evidence="9 10">CCUG67844</strain>
    </source>
</reference>
<comment type="cofactor">
    <cofactor evidence="5">
        <name>FAD</name>
        <dbReference type="ChEBI" id="CHEBI:57692"/>
    </cofactor>
    <text evidence="5">Binds 1 FAD per subunit.</text>
</comment>
<feature type="binding site" evidence="5">
    <location>
        <begin position="178"/>
        <end position="185"/>
    </location>
    <ligand>
        <name>NAD(+)</name>
        <dbReference type="ChEBI" id="CHEBI:57540"/>
    </ligand>
</feature>
<keyword evidence="3 5" id="KW-0274">FAD</keyword>
<dbReference type="EC" id="1.8.1.4" evidence="9"/>